<evidence type="ECO:0000256" key="1">
    <source>
        <dbReference type="ARBA" id="ARBA00004571"/>
    </source>
</evidence>
<evidence type="ECO:0008006" key="15">
    <source>
        <dbReference type="Google" id="ProtNLM"/>
    </source>
</evidence>
<evidence type="ECO:0000259" key="12">
    <source>
        <dbReference type="Pfam" id="PF07715"/>
    </source>
</evidence>
<comment type="similarity">
    <text evidence="8 9">Belongs to the TonB-dependent receptor family.</text>
</comment>
<sequence length="985" mass="105481">MFNTSKVANSIKLALCASSLVALSVPLASAQETEGAKDVEKISVTGSRILSPGIESSSPIFSLGEEEIGYLQTPEFEKIIRSLPSTIPADGGNVNNGTAGAATIDLRGLGAQRNLVLLNGKRMVPFNFNGQVDTANIPTALIDRIDVVTGGASAVYGSDAISGAVNVVLKNNFQGVSLDMNHSQSSESDGDQDNISLTIGANFDDSRGNAVLSLSWMERDAVLLGDRPLGLFGINSNTGSGYQEFLAGDVATPPPAGCGGPNVVDLSGSGSTTAIPTRFELIGTGVNGQFREDGTLGPNCSLFNFNPFNYYQTPAQRYGATALATYEVNDHMEFYSSFNFTNTTVVQQVAPSGTFGSSFTLPLYNPLIGSQALDFILDGANAAVGDGTLVDGGSWTDANSNGVVDTEDSLTVRLRRRTLELGARSERYDAELWQVNAGLRGQFFGDWDYDFSYQYGESNRTTVRDGYTNLGNIQNALDTRDGVTCAVGGTCVPINLFGGFGTITDASAAYARAIALQQQKYEQEIISLVLTGPVDFIELPTAGAPLAMSFGLENRTETGILEPDECLKETPASCQGGAGGNLLPIKGGFKVDEFYFEGILPVFDGAAFAESMDIEFGFRTSDFDTIGTAESWKIGFNWRPVEPLLLRVMQQKANRAPNVGEIASPVTSGLDNAVIDPCSVANAGNIDATLTALCVSTGMTEAQVGVIPDIISGQINTFNGSSPSNPPGPEEADTFTAGFVWTPDFNWANDFSLSVDYYDIDISGIIGNFSAQEILDSCYINGDAGECAKINRVGGDLTGSAAGVNQFTTNLKYLRAEGIEIGFNMNFDLDDMGNLAFSGNINKYLTQESQSSDTVPVLDCKGYYGTSCDPLSDLRWIQRTTWSYDDITVSLLWRHINSVDVEPGERALRFEAFRKIDSYDYFDIFASYAFTEYATFTFGVDNMFDKAPPVLGNDIGDTSSNSGNTFPSNYEVLGRIYKAGLKFKF</sequence>
<evidence type="ECO:0000256" key="3">
    <source>
        <dbReference type="ARBA" id="ARBA00022452"/>
    </source>
</evidence>
<evidence type="ECO:0000313" key="13">
    <source>
        <dbReference type="EMBL" id="GAC16951.1"/>
    </source>
</evidence>
<keyword evidence="6 8" id="KW-0472">Membrane</keyword>
<dbReference type="Gene3D" id="2.170.130.10">
    <property type="entry name" value="TonB-dependent receptor, plug domain"/>
    <property type="match status" value="1"/>
</dbReference>
<reference evidence="13 14" key="1">
    <citation type="journal article" date="2017" name="Antonie Van Leeuwenhoek">
        <title>Rhizobium rhizosphaerae sp. nov., a novel species isolated from rice rhizosphere.</title>
        <authorList>
            <person name="Zhao J.J."/>
            <person name="Zhang J."/>
            <person name="Zhang R.J."/>
            <person name="Zhang C.W."/>
            <person name="Yin H.Q."/>
            <person name="Zhang X.X."/>
        </authorList>
    </citation>
    <scope>NUCLEOTIDE SEQUENCE [LARGE SCALE GENOMIC DNA]</scope>
    <source>
        <strain evidence="13 14">E3</strain>
    </source>
</reference>
<dbReference type="Pfam" id="PF00593">
    <property type="entry name" value="TonB_dep_Rec_b-barrel"/>
    <property type="match status" value="1"/>
</dbReference>
<evidence type="ECO:0000256" key="5">
    <source>
        <dbReference type="ARBA" id="ARBA00023077"/>
    </source>
</evidence>
<evidence type="ECO:0000256" key="8">
    <source>
        <dbReference type="PROSITE-ProRule" id="PRU01360"/>
    </source>
</evidence>
<keyword evidence="5 9" id="KW-0798">TonB box</keyword>
<evidence type="ECO:0000256" key="7">
    <source>
        <dbReference type="ARBA" id="ARBA00023237"/>
    </source>
</evidence>
<dbReference type="PANTHER" id="PTHR47234">
    <property type="match status" value="1"/>
</dbReference>
<keyword evidence="14" id="KW-1185">Reference proteome</keyword>
<dbReference type="InterPro" id="IPR037066">
    <property type="entry name" value="Plug_dom_sf"/>
</dbReference>
<dbReference type="InterPro" id="IPR036942">
    <property type="entry name" value="Beta-barrel_TonB_sf"/>
</dbReference>
<organism evidence="13 14">
    <name type="scientific">Aliiglaciecola lipolytica E3</name>
    <dbReference type="NCBI Taxonomy" id="1127673"/>
    <lineage>
        <taxon>Bacteria</taxon>
        <taxon>Pseudomonadati</taxon>
        <taxon>Pseudomonadota</taxon>
        <taxon>Gammaproteobacteria</taxon>
        <taxon>Alteromonadales</taxon>
        <taxon>Alteromonadaceae</taxon>
        <taxon>Aliiglaciecola</taxon>
    </lineage>
</organism>
<evidence type="ECO:0000256" key="2">
    <source>
        <dbReference type="ARBA" id="ARBA00022448"/>
    </source>
</evidence>
<keyword evidence="2 8" id="KW-0813">Transport</keyword>
<dbReference type="PROSITE" id="PS52016">
    <property type="entry name" value="TONB_DEPENDENT_REC_3"/>
    <property type="match status" value="1"/>
</dbReference>
<dbReference type="Proteomes" id="UP000006334">
    <property type="component" value="Unassembled WGS sequence"/>
</dbReference>
<dbReference type="STRING" id="1127673.GLIP_4340"/>
<proteinExistence type="inferred from homology"/>
<dbReference type="InterPro" id="IPR012910">
    <property type="entry name" value="Plug_dom"/>
</dbReference>
<evidence type="ECO:0000256" key="9">
    <source>
        <dbReference type="RuleBase" id="RU003357"/>
    </source>
</evidence>
<dbReference type="InterPro" id="IPR039426">
    <property type="entry name" value="TonB-dep_rcpt-like"/>
</dbReference>
<dbReference type="EMBL" id="BAEN01000076">
    <property type="protein sequence ID" value="GAC16951.1"/>
    <property type="molecule type" value="Genomic_DNA"/>
</dbReference>
<dbReference type="SUPFAM" id="SSF56935">
    <property type="entry name" value="Porins"/>
    <property type="match status" value="1"/>
</dbReference>
<feature type="domain" description="TonB-dependent receptor plug" evidence="12">
    <location>
        <begin position="55"/>
        <end position="164"/>
    </location>
</feature>
<keyword evidence="10" id="KW-0732">Signal</keyword>
<accession>K6XZ70</accession>
<evidence type="ECO:0000256" key="4">
    <source>
        <dbReference type="ARBA" id="ARBA00022692"/>
    </source>
</evidence>
<dbReference type="RefSeq" id="WP_008846753.1">
    <property type="nucleotide sequence ID" value="NZ_BAEN01000076.1"/>
</dbReference>
<feature type="chain" id="PRO_5003897034" description="TonB-dependent receptor" evidence="10">
    <location>
        <begin position="31"/>
        <end position="985"/>
    </location>
</feature>
<feature type="domain" description="TonB-dependent receptor-like beta-barrel" evidence="11">
    <location>
        <begin position="389"/>
        <end position="942"/>
    </location>
</feature>
<keyword evidence="4 8" id="KW-0812">Transmembrane</keyword>
<dbReference type="InterPro" id="IPR000531">
    <property type="entry name" value="Beta-barrel_TonB"/>
</dbReference>
<dbReference type="Gene3D" id="2.40.170.20">
    <property type="entry name" value="TonB-dependent receptor, beta-barrel domain"/>
    <property type="match status" value="1"/>
</dbReference>
<protein>
    <recommendedName>
        <fullName evidence="15">TonB-dependent receptor</fullName>
    </recommendedName>
</protein>
<dbReference type="OrthoDB" id="176248at2"/>
<evidence type="ECO:0000256" key="6">
    <source>
        <dbReference type="ARBA" id="ARBA00023136"/>
    </source>
</evidence>
<keyword evidence="3 8" id="KW-1134">Transmembrane beta strand</keyword>
<keyword evidence="7 8" id="KW-0998">Cell outer membrane</keyword>
<comment type="caution">
    <text evidence="13">The sequence shown here is derived from an EMBL/GenBank/DDBJ whole genome shotgun (WGS) entry which is preliminary data.</text>
</comment>
<name>K6XZ70_9ALTE</name>
<evidence type="ECO:0000256" key="10">
    <source>
        <dbReference type="SAM" id="SignalP"/>
    </source>
</evidence>
<dbReference type="AlphaFoldDB" id="K6XZ70"/>
<dbReference type="eggNOG" id="COG4206">
    <property type="taxonomic scope" value="Bacteria"/>
</dbReference>
<dbReference type="PANTHER" id="PTHR47234:SF2">
    <property type="entry name" value="TONB-DEPENDENT RECEPTOR"/>
    <property type="match status" value="1"/>
</dbReference>
<feature type="signal peptide" evidence="10">
    <location>
        <begin position="1"/>
        <end position="30"/>
    </location>
</feature>
<evidence type="ECO:0000313" key="14">
    <source>
        <dbReference type="Proteomes" id="UP000006334"/>
    </source>
</evidence>
<comment type="subcellular location">
    <subcellularLocation>
        <location evidence="1 8">Cell outer membrane</location>
        <topology evidence="1 8">Multi-pass membrane protein</topology>
    </subcellularLocation>
</comment>
<dbReference type="Pfam" id="PF07715">
    <property type="entry name" value="Plug"/>
    <property type="match status" value="1"/>
</dbReference>
<evidence type="ECO:0000259" key="11">
    <source>
        <dbReference type="Pfam" id="PF00593"/>
    </source>
</evidence>
<gene>
    <name evidence="13" type="ORF">GLIP_4340</name>
</gene>
<dbReference type="GO" id="GO:0009279">
    <property type="term" value="C:cell outer membrane"/>
    <property type="evidence" value="ECO:0007669"/>
    <property type="project" value="UniProtKB-SubCell"/>
</dbReference>
<dbReference type="eggNOG" id="COG1629">
    <property type="taxonomic scope" value="Bacteria"/>
</dbReference>